<dbReference type="InterPro" id="IPR000462">
    <property type="entry name" value="CDP-OH_P_trans"/>
</dbReference>
<evidence type="ECO:0000256" key="14">
    <source>
        <dbReference type="ARBA" id="ARBA00023209"/>
    </source>
</evidence>
<proteinExistence type="inferred from homology"/>
<dbReference type="GO" id="GO:0005794">
    <property type="term" value="C:Golgi apparatus"/>
    <property type="evidence" value="ECO:0007669"/>
    <property type="project" value="TreeGrafter"/>
</dbReference>
<dbReference type="GO" id="GO:0046872">
    <property type="term" value="F:metal ion binding"/>
    <property type="evidence" value="ECO:0007669"/>
    <property type="project" value="UniProtKB-KW"/>
</dbReference>
<evidence type="ECO:0000256" key="11">
    <source>
        <dbReference type="ARBA" id="ARBA00022989"/>
    </source>
</evidence>
<keyword evidence="10" id="KW-0460">Magnesium</keyword>
<evidence type="ECO:0000256" key="7">
    <source>
        <dbReference type="ARBA" id="ARBA00022679"/>
    </source>
</evidence>
<dbReference type="InterPro" id="IPR048254">
    <property type="entry name" value="CDP_ALCOHOL_P_TRANSF_CS"/>
</dbReference>
<evidence type="ECO:0000256" key="12">
    <source>
        <dbReference type="ARBA" id="ARBA00023098"/>
    </source>
</evidence>
<reference evidence="19" key="1">
    <citation type="submission" date="2023-08" db="EMBL/GenBank/DDBJ databases">
        <authorList>
            <person name="Audoor S."/>
            <person name="Bilcke G."/>
        </authorList>
    </citation>
    <scope>NUCLEOTIDE SEQUENCE</scope>
</reference>
<name>A0AAD2JMB2_9STRA</name>
<dbReference type="GO" id="GO:0016020">
    <property type="term" value="C:membrane"/>
    <property type="evidence" value="ECO:0007669"/>
    <property type="project" value="UniProtKB-SubCell"/>
</dbReference>
<evidence type="ECO:0000256" key="4">
    <source>
        <dbReference type="ARBA" id="ARBA00010441"/>
    </source>
</evidence>
<keyword evidence="12 16" id="KW-0443">Lipid metabolism</keyword>
<keyword evidence="7 16" id="KW-0808">Transferase</keyword>
<sequence length="194" mass="21853">MIAFPKHWFLATCLYLASFVGDLFDGLLARKLNQTSEFGGLIDMLTDRLSTLGLLYVLSGDYQPQDLEFGFPVFRLTFLVLIALDIASHWSQMFSTAILGAHHKGNDANAGRNSIVRLYYRNYFFFGYLCVGTEILYIAAYAFQFTEGMSCHRLLQATLWVSLPGCLLKQLVNVIQLFSACYSVANKDAKSKIK</sequence>
<dbReference type="AlphaFoldDB" id="A0AAD2JMB2"/>
<comment type="subcellular location">
    <subcellularLocation>
        <location evidence="3">Membrane</location>
        <topology evidence="3">Multi-pass membrane protein</topology>
    </subcellularLocation>
</comment>
<keyword evidence="20" id="KW-1185">Reference proteome</keyword>
<keyword evidence="6 16" id="KW-0444">Lipid biosynthesis</keyword>
<gene>
    <name evidence="19" type="ORF">CYCCA115_LOCUS20516</name>
</gene>
<keyword evidence="13 16" id="KW-0472">Membrane</keyword>
<evidence type="ECO:0000256" key="10">
    <source>
        <dbReference type="ARBA" id="ARBA00022842"/>
    </source>
</evidence>
<keyword evidence="9" id="KW-0479">Metal-binding</keyword>
<dbReference type="GO" id="GO:0006661">
    <property type="term" value="P:phosphatidylinositol biosynthetic process"/>
    <property type="evidence" value="ECO:0007669"/>
    <property type="project" value="TreeGrafter"/>
</dbReference>
<dbReference type="EC" id="2.7.8.11" evidence="5 16"/>
<evidence type="ECO:0000256" key="3">
    <source>
        <dbReference type="ARBA" id="ARBA00004141"/>
    </source>
</evidence>
<dbReference type="PANTHER" id="PTHR15362">
    <property type="entry name" value="PHOSPHATIDYLINOSITOL SYNTHASE"/>
    <property type="match status" value="1"/>
</dbReference>
<evidence type="ECO:0000256" key="5">
    <source>
        <dbReference type="ARBA" id="ARBA00013212"/>
    </source>
</evidence>
<dbReference type="EMBL" id="CAKOGP040002177">
    <property type="protein sequence ID" value="CAJ1964195.1"/>
    <property type="molecule type" value="Genomic_DNA"/>
</dbReference>
<dbReference type="PANTHER" id="PTHR15362:SF4">
    <property type="entry name" value="CDP-DIACYLGLYCEROL--INOSITOL 3-PHOSPHATIDYLTRANSFERASE"/>
    <property type="match status" value="1"/>
</dbReference>
<evidence type="ECO:0000256" key="13">
    <source>
        <dbReference type="ARBA" id="ARBA00023136"/>
    </source>
</evidence>
<dbReference type="PIRSF" id="PIRSF000848">
    <property type="entry name" value="CDP_diag_ino_3_P"/>
    <property type="match status" value="1"/>
</dbReference>
<comment type="cofactor">
    <cofactor evidence="1">
        <name>Mn(2+)</name>
        <dbReference type="ChEBI" id="CHEBI:29035"/>
    </cofactor>
</comment>
<evidence type="ECO:0000256" key="18">
    <source>
        <dbReference type="SAM" id="Phobius"/>
    </source>
</evidence>
<feature type="transmembrane region" description="Helical" evidence="18">
    <location>
        <begin position="123"/>
        <end position="143"/>
    </location>
</feature>
<keyword evidence="8 18" id="KW-0812">Transmembrane</keyword>
<dbReference type="InterPro" id="IPR043130">
    <property type="entry name" value="CDP-OH_PTrfase_TM_dom"/>
</dbReference>
<evidence type="ECO:0000256" key="17">
    <source>
        <dbReference type="RuleBase" id="RU003750"/>
    </source>
</evidence>
<evidence type="ECO:0000256" key="15">
    <source>
        <dbReference type="ARBA" id="ARBA00023264"/>
    </source>
</evidence>
<keyword evidence="15 16" id="KW-1208">Phospholipid metabolism</keyword>
<accession>A0AAD2JMB2</accession>
<dbReference type="Proteomes" id="UP001295423">
    <property type="component" value="Unassembled WGS sequence"/>
</dbReference>
<evidence type="ECO:0000256" key="9">
    <source>
        <dbReference type="ARBA" id="ARBA00022723"/>
    </source>
</evidence>
<comment type="catalytic activity">
    <reaction evidence="16">
        <text>a CDP-1,2-diacyl-sn-glycerol + myo-inositol = a 1,2-diacyl-sn-glycero-3-phospho-(1D-myo-inositol) + CMP + H(+)</text>
        <dbReference type="Rhea" id="RHEA:11580"/>
        <dbReference type="ChEBI" id="CHEBI:15378"/>
        <dbReference type="ChEBI" id="CHEBI:17268"/>
        <dbReference type="ChEBI" id="CHEBI:57880"/>
        <dbReference type="ChEBI" id="CHEBI:58332"/>
        <dbReference type="ChEBI" id="CHEBI:60377"/>
        <dbReference type="EC" id="2.7.8.11"/>
    </reaction>
</comment>
<evidence type="ECO:0000256" key="8">
    <source>
        <dbReference type="ARBA" id="ARBA00022692"/>
    </source>
</evidence>
<evidence type="ECO:0000256" key="1">
    <source>
        <dbReference type="ARBA" id="ARBA00001936"/>
    </source>
</evidence>
<evidence type="ECO:0000313" key="20">
    <source>
        <dbReference type="Proteomes" id="UP001295423"/>
    </source>
</evidence>
<dbReference type="PROSITE" id="PS00379">
    <property type="entry name" value="CDP_ALCOHOL_P_TRANSF"/>
    <property type="match status" value="1"/>
</dbReference>
<protein>
    <recommendedName>
        <fullName evidence="5 16">CDP-diacylglycerol--inositol 3-phosphatidyltransferase</fullName>
        <ecNumber evidence="5 16">2.7.8.11</ecNumber>
    </recommendedName>
</protein>
<evidence type="ECO:0000256" key="16">
    <source>
        <dbReference type="PIRNR" id="PIRNR000848"/>
    </source>
</evidence>
<comment type="cofactor">
    <cofactor evidence="2">
        <name>Mg(2+)</name>
        <dbReference type="ChEBI" id="CHEBI:18420"/>
    </cofactor>
</comment>
<dbReference type="InterPro" id="IPR014387">
    <property type="entry name" value="CDP_diag_ino_3_P_euk"/>
</dbReference>
<evidence type="ECO:0000256" key="2">
    <source>
        <dbReference type="ARBA" id="ARBA00001946"/>
    </source>
</evidence>
<dbReference type="Gene3D" id="1.20.120.1760">
    <property type="match status" value="1"/>
</dbReference>
<comment type="caution">
    <text evidence="19">The sequence shown here is derived from an EMBL/GenBank/DDBJ whole genome shotgun (WGS) entry which is preliminary data.</text>
</comment>
<dbReference type="GO" id="GO:0003881">
    <property type="term" value="F:CDP-diacylglycerol-inositol 3-phosphatidyltransferase activity"/>
    <property type="evidence" value="ECO:0007669"/>
    <property type="project" value="UniProtKB-UniRule"/>
</dbReference>
<evidence type="ECO:0000256" key="6">
    <source>
        <dbReference type="ARBA" id="ARBA00022516"/>
    </source>
</evidence>
<keyword evidence="11 18" id="KW-1133">Transmembrane helix</keyword>
<feature type="transmembrane region" description="Helical" evidence="18">
    <location>
        <begin position="78"/>
        <end position="102"/>
    </location>
</feature>
<evidence type="ECO:0000313" key="19">
    <source>
        <dbReference type="EMBL" id="CAJ1964195.1"/>
    </source>
</evidence>
<comment type="similarity">
    <text evidence="4 16 17">Belongs to the CDP-alcohol phosphatidyltransferase class-I family.</text>
</comment>
<keyword evidence="14 16" id="KW-0594">Phospholipid biosynthesis</keyword>
<dbReference type="Pfam" id="PF01066">
    <property type="entry name" value="CDP-OH_P_transf"/>
    <property type="match status" value="1"/>
</dbReference>
<organism evidence="19 20">
    <name type="scientific">Cylindrotheca closterium</name>
    <dbReference type="NCBI Taxonomy" id="2856"/>
    <lineage>
        <taxon>Eukaryota</taxon>
        <taxon>Sar</taxon>
        <taxon>Stramenopiles</taxon>
        <taxon>Ochrophyta</taxon>
        <taxon>Bacillariophyta</taxon>
        <taxon>Bacillariophyceae</taxon>
        <taxon>Bacillariophycidae</taxon>
        <taxon>Bacillariales</taxon>
        <taxon>Bacillariaceae</taxon>
        <taxon>Cylindrotheca</taxon>
    </lineage>
</organism>
<feature type="transmembrane region" description="Helical" evidence="18">
    <location>
        <begin position="6"/>
        <end position="28"/>
    </location>
</feature>